<organism evidence="2 3">
    <name type="scientific">Thermocatellispora tengchongensis</name>
    <dbReference type="NCBI Taxonomy" id="1073253"/>
    <lineage>
        <taxon>Bacteria</taxon>
        <taxon>Bacillati</taxon>
        <taxon>Actinomycetota</taxon>
        <taxon>Actinomycetes</taxon>
        <taxon>Streptosporangiales</taxon>
        <taxon>Streptosporangiaceae</taxon>
        <taxon>Thermocatellispora</taxon>
    </lineage>
</organism>
<dbReference type="Proteomes" id="UP000578449">
    <property type="component" value="Unassembled WGS sequence"/>
</dbReference>
<keyword evidence="1" id="KW-1133">Transmembrane helix</keyword>
<feature type="transmembrane region" description="Helical" evidence="1">
    <location>
        <begin position="20"/>
        <end position="46"/>
    </location>
</feature>
<evidence type="ECO:0000313" key="3">
    <source>
        <dbReference type="Proteomes" id="UP000578449"/>
    </source>
</evidence>
<keyword evidence="3" id="KW-1185">Reference proteome</keyword>
<feature type="transmembrane region" description="Helical" evidence="1">
    <location>
        <begin position="85"/>
        <end position="107"/>
    </location>
</feature>
<reference evidence="2 3" key="1">
    <citation type="submission" date="2020-08" db="EMBL/GenBank/DDBJ databases">
        <title>Genomic Encyclopedia of Type Strains, Phase IV (KMG-IV): sequencing the most valuable type-strain genomes for metagenomic binning, comparative biology and taxonomic classification.</title>
        <authorList>
            <person name="Goeker M."/>
        </authorList>
    </citation>
    <scope>NUCLEOTIDE SEQUENCE [LARGE SCALE GENOMIC DNA]</scope>
    <source>
        <strain evidence="2 3">DSM 45615</strain>
    </source>
</reference>
<gene>
    <name evidence="2" type="ORF">HNP84_000367</name>
</gene>
<sequence length="146" mass="15357">MSSTLAVAPASVRSGVPVWIVWAVRVTCVLHLLGVLAQAVLAGLFVTGDVDLLKAHEMNAHVTTGLLVLQLVAVVVLWRRGRGKVWPVWASVALLVLLEAQVGLGYARDLVGHFPLGMMVFGGAAAMTAWAWLGRMERGGAGASHG</sequence>
<dbReference type="EMBL" id="JACHGN010000001">
    <property type="protein sequence ID" value="MBB5130679.1"/>
    <property type="molecule type" value="Genomic_DNA"/>
</dbReference>
<name>A0A840NV45_9ACTN</name>
<feature type="transmembrane region" description="Helical" evidence="1">
    <location>
        <begin position="58"/>
        <end position="78"/>
    </location>
</feature>
<comment type="caution">
    <text evidence="2">The sequence shown here is derived from an EMBL/GenBank/DDBJ whole genome shotgun (WGS) entry which is preliminary data.</text>
</comment>
<keyword evidence="1" id="KW-0472">Membrane</keyword>
<evidence type="ECO:0000313" key="2">
    <source>
        <dbReference type="EMBL" id="MBB5130679.1"/>
    </source>
</evidence>
<accession>A0A840NV45</accession>
<dbReference type="AlphaFoldDB" id="A0A840NV45"/>
<keyword evidence="1" id="KW-0812">Transmembrane</keyword>
<protein>
    <submittedName>
        <fullName evidence="2">Uncharacterized protein</fullName>
    </submittedName>
</protein>
<evidence type="ECO:0000256" key="1">
    <source>
        <dbReference type="SAM" id="Phobius"/>
    </source>
</evidence>
<dbReference type="RefSeq" id="WP_185047535.1">
    <property type="nucleotide sequence ID" value="NZ_BAABIX010000006.1"/>
</dbReference>
<feature type="transmembrane region" description="Helical" evidence="1">
    <location>
        <begin position="113"/>
        <end position="133"/>
    </location>
</feature>
<proteinExistence type="predicted"/>